<dbReference type="EMBL" id="CP003280">
    <property type="protein sequence ID" value="AFL79752.1"/>
    <property type="molecule type" value="Genomic_DNA"/>
</dbReference>
<evidence type="ECO:0000313" key="1">
    <source>
        <dbReference type="EMBL" id="AFL79752.1"/>
    </source>
</evidence>
<dbReference type="STRING" id="746697.Aeqsu_0229"/>
<sequence>MSLKIFLLLFSGCCILSSCESNISELDFEKSVFKEIFPKLIDSLHPGVRIVPPPPPIPIFDENDSIIGIDTTGQGEMWKKYKIKKAELAADTTKRVLVVYDTIYEIDGRVNYQLQRHFDSYNLKIDSIYKKAYRINFSHINNDKNFEYRYRSEFPQGTLIWREKYDFPFVGIVRFSRISFDKSKKFGIMEGSFSCGPKCGFSGTIFIRKKNDVWLIDDVMVKSIS</sequence>
<accession>I3YRY4</accession>
<proteinExistence type="predicted"/>
<evidence type="ECO:0000313" key="2">
    <source>
        <dbReference type="Proteomes" id="UP000006049"/>
    </source>
</evidence>
<protein>
    <recommendedName>
        <fullName evidence="3">Lipoprotein</fullName>
    </recommendedName>
</protein>
<dbReference type="HOGENOM" id="CLU_1227794_0_0_10"/>
<keyword evidence="2" id="KW-1185">Reference proteome</keyword>
<reference evidence="1 2" key="1">
    <citation type="submission" date="2012-06" db="EMBL/GenBank/DDBJ databases">
        <title>The complete genome of Aequorivita sublithincola DSM 14238.</title>
        <authorList>
            <consortium name="US DOE Joint Genome Institute (JGI-PGF)"/>
            <person name="Lucas S."/>
            <person name="Copeland A."/>
            <person name="Lapidus A."/>
            <person name="Goodwin L."/>
            <person name="Pitluck S."/>
            <person name="Peters L."/>
            <person name="Munk A.C.C."/>
            <person name="Kyrpides N."/>
            <person name="Mavromatis K."/>
            <person name="Pagani I."/>
            <person name="Ivanova N."/>
            <person name="Ovchinnikova G."/>
            <person name="Zeytun A."/>
            <person name="Detter J.C."/>
            <person name="Han C."/>
            <person name="Land M."/>
            <person name="Hauser L."/>
            <person name="Markowitz V."/>
            <person name="Cheng J.-F."/>
            <person name="Hugenholtz P."/>
            <person name="Woyke T."/>
            <person name="Wu D."/>
            <person name="Tindall B."/>
            <person name="Faehnrich R."/>
            <person name="Brambilla E."/>
            <person name="Klenk H.-P."/>
            <person name="Eisen J.A."/>
        </authorList>
    </citation>
    <scope>NUCLEOTIDE SEQUENCE [LARGE SCALE GENOMIC DNA]</scope>
    <source>
        <strain evidence="2">DSM 14238 / LMG 21431 / ACAM 643 / 9-3</strain>
    </source>
</reference>
<gene>
    <name evidence="1" type="ordered locus">Aeqsu_0229</name>
</gene>
<dbReference type="AlphaFoldDB" id="I3YRY4"/>
<dbReference type="eggNOG" id="ENOG502ZBSC">
    <property type="taxonomic scope" value="Bacteria"/>
</dbReference>
<evidence type="ECO:0008006" key="3">
    <source>
        <dbReference type="Google" id="ProtNLM"/>
    </source>
</evidence>
<organism evidence="1 2">
    <name type="scientific">Aequorivita sublithincola (strain DSM 14238 / LMG 21431 / ACAM 643 / 9-3)</name>
    <dbReference type="NCBI Taxonomy" id="746697"/>
    <lineage>
        <taxon>Bacteria</taxon>
        <taxon>Pseudomonadati</taxon>
        <taxon>Bacteroidota</taxon>
        <taxon>Flavobacteriia</taxon>
        <taxon>Flavobacteriales</taxon>
        <taxon>Flavobacteriaceae</taxon>
        <taxon>Aequorivita</taxon>
    </lineage>
</organism>
<name>I3YRY4_AEQSU</name>
<dbReference type="Proteomes" id="UP000006049">
    <property type="component" value="Chromosome"/>
</dbReference>
<dbReference type="PROSITE" id="PS51257">
    <property type="entry name" value="PROKAR_LIPOPROTEIN"/>
    <property type="match status" value="1"/>
</dbReference>
<dbReference type="KEGG" id="asl:Aeqsu_0229"/>